<comment type="subunit">
    <text evidence="8">Component of the translation initiation factor 2B (eIF2B) complex which is a heterodecamer of two sets of five different subunits: alpha, beta, gamma, delta and epsilon. Subunits alpha, beta and delta comprise a regulatory subcomplex and subunits epsilon and gamma comprise a catalytic subcomplex. Within the complex, the hexameric regulatory complex resides at the center, with the two heterodimeric catalytic subcomplexes bound on opposite sides.</text>
</comment>
<keyword evidence="4" id="KW-0396">Initiation factor</keyword>
<evidence type="ECO:0000256" key="4">
    <source>
        <dbReference type="ARBA" id="ARBA00022540"/>
    </source>
</evidence>
<dbReference type="AlphaFoldDB" id="A0A9N9BDT8"/>
<dbReference type="SUPFAM" id="SSF100950">
    <property type="entry name" value="NagB/RpiA/CoA transferase-like"/>
    <property type="match status" value="1"/>
</dbReference>
<name>A0A9N9BDT8_9GLOM</name>
<feature type="compositionally biased region" description="Low complexity" evidence="10">
    <location>
        <begin position="94"/>
        <end position="119"/>
    </location>
</feature>
<organism evidence="11 12">
    <name type="scientific">Ambispora leptoticha</name>
    <dbReference type="NCBI Taxonomy" id="144679"/>
    <lineage>
        <taxon>Eukaryota</taxon>
        <taxon>Fungi</taxon>
        <taxon>Fungi incertae sedis</taxon>
        <taxon>Mucoromycota</taxon>
        <taxon>Glomeromycotina</taxon>
        <taxon>Glomeromycetes</taxon>
        <taxon>Archaeosporales</taxon>
        <taxon>Ambisporaceae</taxon>
        <taxon>Ambispora</taxon>
    </lineage>
</organism>
<comment type="similarity">
    <text evidence="2 9">Belongs to the eIF-2B alpha/beta/delta subunits family.</text>
</comment>
<dbReference type="PANTHER" id="PTHR10233">
    <property type="entry name" value="TRANSLATION INITIATION FACTOR EIF-2B"/>
    <property type="match status" value="1"/>
</dbReference>
<feature type="non-terminal residue" evidence="11">
    <location>
        <position position="530"/>
    </location>
</feature>
<keyword evidence="5" id="KW-0648">Protein biosynthesis</keyword>
<evidence type="ECO:0000256" key="10">
    <source>
        <dbReference type="SAM" id="MobiDB-lite"/>
    </source>
</evidence>
<protein>
    <recommendedName>
        <fullName evidence="6">Translation initiation factor eIF2B subunit delta</fullName>
    </recommendedName>
    <alternativeName>
        <fullName evidence="7">eIF2B GDP-GTP exchange factor subunit delta</fullName>
    </alternativeName>
</protein>
<evidence type="ECO:0000313" key="12">
    <source>
        <dbReference type="Proteomes" id="UP000789508"/>
    </source>
</evidence>
<dbReference type="Pfam" id="PF01008">
    <property type="entry name" value="IF-2B"/>
    <property type="match status" value="1"/>
</dbReference>
<evidence type="ECO:0000256" key="8">
    <source>
        <dbReference type="ARBA" id="ARBA00046432"/>
    </source>
</evidence>
<dbReference type="OrthoDB" id="10254737at2759"/>
<dbReference type="InterPro" id="IPR000649">
    <property type="entry name" value="IF-2B-related"/>
</dbReference>
<dbReference type="Gene3D" id="1.20.120.420">
    <property type="entry name" value="translation initiation factor eif-2b, domain 1"/>
    <property type="match status" value="1"/>
</dbReference>
<comment type="subcellular location">
    <subcellularLocation>
        <location evidence="1">Cytoplasm</location>
        <location evidence="1">Cytosol</location>
    </subcellularLocation>
</comment>
<dbReference type="Gene3D" id="3.40.50.10470">
    <property type="entry name" value="Translation initiation factor eif-2b, domain 2"/>
    <property type="match status" value="1"/>
</dbReference>
<dbReference type="GO" id="GO:0005829">
    <property type="term" value="C:cytosol"/>
    <property type="evidence" value="ECO:0007669"/>
    <property type="project" value="UniProtKB-SubCell"/>
</dbReference>
<proteinExistence type="inferred from homology"/>
<keyword evidence="12" id="KW-1185">Reference proteome</keyword>
<evidence type="ECO:0000256" key="9">
    <source>
        <dbReference type="RuleBase" id="RU003814"/>
    </source>
</evidence>
<evidence type="ECO:0000256" key="2">
    <source>
        <dbReference type="ARBA" id="ARBA00007251"/>
    </source>
</evidence>
<dbReference type="InterPro" id="IPR027363">
    <property type="entry name" value="M1Pi_N"/>
</dbReference>
<comment type="caution">
    <text evidence="11">The sequence shown here is derived from an EMBL/GenBank/DDBJ whole genome shotgun (WGS) entry which is preliminary data.</text>
</comment>
<feature type="compositionally biased region" description="Gly residues" evidence="10">
    <location>
        <begin position="62"/>
        <end position="71"/>
    </location>
</feature>
<sequence length="530" mass="57712">MDQEGQPMGASYEDQWLLSSGENKPKGVDHMSRSRGLSDPGNKEKRPLQRSTSIGASSKRSSGGGGGAGAGGKDKKQLIENVSVSPPKSSKRQTAGGSTSVVQTTTTTATTSANTLFTGKKSMKEMTRAERRALQERQRAEKAARNSPNTATSKKTPQTNENLTPNTSEKAVSNTSGQFENIPVTKKSNVSGGGDNPVKQQQQKKQTKENSKEVALFSHLGIPKGAKTALAPREIHPAVLVLGLQFAEYKICGANARCIATLTAFKKVIQDYKTPKETTLSRHLQTHLSAQINYLKNARPMSVSMGNAIRHIKWEISTIGYDLSDNEAKELLCKKIDDFIRDRITVSDQMIVEYGLQKIQDGDIILTYARSSVVQELLLKAHAKGIKFRVIVIDSRPRLEGKKLLKRLVDAGINCTYALLHAVGFVLRDVSKVFLGAHAFMSNGTLYSRVGTAMVAMMAKDKNIPVIVCCDPNELVNISTSITPKPGQLAGWLQQPDLKLLNLMYDVTPSQYITTVITEIGMIPCTSVPV</sequence>
<evidence type="ECO:0000313" key="11">
    <source>
        <dbReference type="EMBL" id="CAG8561293.1"/>
    </source>
</evidence>
<dbReference type="Proteomes" id="UP000789508">
    <property type="component" value="Unassembled WGS sequence"/>
</dbReference>
<accession>A0A9N9BDT8</accession>
<feature type="compositionally biased region" description="Polar residues" evidence="10">
    <location>
        <begin position="146"/>
        <end position="179"/>
    </location>
</feature>
<feature type="region of interest" description="Disordered" evidence="10">
    <location>
        <begin position="1"/>
        <end position="212"/>
    </location>
</feature>
<evidence type="ECO:0000256" key="6">
    <source>
        <dbReference type="ARBA" id="ARBA00044147"/>
    </source>
</evidence>
<gene>
    <name evidence="11" type="ORF">ALEPTO_LOCUS6364</name>
</gene>
<evidence type="ECO:0000256" key="3">
    <source>
        <dbReference type="ARBA" id="ARBA00022490"/>
    </source>
</evidence>
<evidence type="ECO:0000256" key="1">
    <source>
        <dbReference type="ARBA" id="ARBA00004514"/>
    </source>
</evidence>
<evidence type="ECO:0000256" key="7">
    <source>
        <dbReference type="ARBA" id="ARBA00044356"/>
    </source>
</evidence>
<evidence type="ECO:0000256" key="5">
    <source>
        <dbReference type="ARBA" id="ARBA00022917"/>
    </source>
</evidence>
<dbReference type="InterPro" id="IPR042529">
    <property type="entry name" value="IF_2B-like_C"/>
</dbReference>
<feature type="compositionally biased region" description="Basic and acidic residues" evidence="10">
    <location>
        <begin position="23"/>
        <end position="32"/>
    </location>
</feature>
<dbReference type="GO" id="GO:0003743">
    <property type="term" value="F:translation initiation factor activity"/>
    <property type="evidence" value="ECO:0007669"/>
    <property type="project" value="UniProtKB-KW"/>
</dbReference>
<reference evidence="11" key="1">
    <citation type="submission" date="2021-06" db="EMBL/GenBank/DDBJ databases">
        <authorList>
            <person name="Kallberg Y."/>
            <person name="Tangrot J."/>
            <person name="Rosling A."/>
        </authorList>
    </citation>
    <scope>NUCLEOTIDE SEQUENCE</scope>
    <source>
        <strain evidence="11">FL130A</strain>
    </source>
</reference>
<dbReference type="EMBL" id="CAJVPS010002142">
    <property type="protein sequence ID" value="CAG8561293.1"/>
    <property type="molecule type" value="Genomic_DNA"/>
</dbReference>
<dbReference type="InterPro" id="IPR037171">
    <property type="entry name" value="NagB/RpiA_transferase-like"/>
</dbReference>
<dbReference type="PANTHER" id="PTHR10233:SF14">
    <property type="entry name" value="TRANSLATION INITIATION FACTOR EIF-2B SUBUNIT DELTA"/>
    <property type="match status" value="1"/>
</dbReference>
<keyword evidence="3" id="KW-0963">Cytoplasm</keyword>
<feature type="compositionally biased region" description="Basic and acidic residues" evidence="10">
    <location>
        <begin position="122"/>
        <end position="144"/>
    </location>
</feature>